<dbReference type="PATRIC" id="fig|292563.3.peg.123"/>
<evidence type="ECO:0000259" key="2">
    <source>
        <dbReference type="Pfam" id="PF01266"/>
    </source>
</evidence>
<dbReference type="Pfam" id="PF01266">
    <property type="entry name" value="DAO"/>
    <property type="match status" value="1"/>
</dbReference>
<proteinExistence type="predicted"/>
<evidence type="ECO:0000313" key="4">
    <source>
        <dbReference type="Proteomes" id="UP000010483"/>
    </source>
</evidence>
<feature type="domain" description="FAD dependent oxidoreductase" evidence="2">
    <location>
        <begin position="3"/>
        <end position="362"/>
    </location>
</feature>
<reference evidence="4" key="1">
    <citation type="journal article" date="2013" name="Proc. Natl. Acad. Sci. U.S.A.">
        <title>Improving the coverage of the cyanobacterial phylum using diversity-driven genome sequencing.</title>
        <authorList>
            <person name="Shih P.M."/>
            <person name="Wu D."/>
            <person name="Latifi A."/>
            <person name="Axen S.D."/>
            <person name="Fewer D.P."/>
            <person name="Talla E."/>
            <person name="Calteau A."/>
            <person name="Cai F."/>
            <person name="Tandeau de Marsac N."/>
            <person name="Rippka R."/>
            <person name="Herdman M."/>
            <person name="Sivonen K."/>
            <person name="Coursin T."/>
            <person name="Laurent T."/>
            <person name="Goodwin L."/>
            <person name="Nolan M."/>
            <person name="Davenport K.W."/>
            <person name="Han C.S."/>
            <person name="Rubin E.M."/>
            <person name="Eisen J.A."/>
            <person name="Woyke T."/>
            <person name="Gugger M."/>
            <person name="Kerfeld C.A."/>
        </authorList>
    </citation>
    <scope>NUCLEOTIDE SEQUENCE [LARGE SCALE GENOMIC DNA]</scope>
    <source>
        <strain evidence="4">ATCC 29140 / PCC 7202</strain>
    </source>
</reference>
<organism evidence="3 4">
    <name type="scientific">Cyanobacterium stanieri (strain ATCC 29140 / PCC 7202)</name>
    <dbReference type="NCBI Taxonomy" id="292563"/>
    <lineage>
        <taxon>Bacteria</taxon>
        <taxon>Bacillati</taxon>
        <taxon>Cyanobacteriota</taxon>
        <taxon>Cyanophyceae</taxon>
        <taxon>Oscillatoriophycideae</taxon>
        <taxon>Chroococcales</taxon>
        <taxon>Geminocystaceae</taxon>
        <taxon>Cyanobacterium</taxon>
    </lineage>
</organism>
<dbReference type="eggNOG" id="COG0665">
    <property type="taxonomic scope" value="Bacteria"/>
</dbReference>
<evidence type="ECO:0000256" key="1">
    <source>
        <dbReference type="ARBA" id="ARBA00023002"/>
    </source>
</evidence>
<accession>K9YJ25</accession>
<dbReference type="HOGENOM" id="CLU_007884_4_5_3"/>
<dbReference type="Gene3D" id="3.30.9.10">
    <property type="entry name" value="D-Amino Acid Oxidase, subunit A, domain 2"/>
    <property type="match status" value="1"/>
</dbReference>
<dbReference type="Proteomes" id="UP000010483">
    <property type="component" value="Chromosome"/>
</dbReference>
<dbReference type="EMBL" id="CP003940">
    <property type="protein sequence ID" value="AFZ46098.1"/>
    <property type="molecule type" value="Genomic_DNA"/>
</dbReference>
<protein>
    <submittedName>
        <fullName evidence="3">FAD dependent oxidoreductase</fullName>
    </submittedName>
</protein>
<keyword evidence="1" id="KW-0560">Oxidoreductase</keyword>
<dbReference type="PANTHER" id="PTHR13847:SF289">
    <property type="entry name" value="GLYCINE OXIDASE"/>
    <property type="match status" value="1"/>
</dbReference>
<dbReference type="GO" id="GO:0016491">
    <property type="term" value="F:oxidoreductase activity"/>
    <property type="evidence" value="ECO:0007669"/>
    <property type="project" value="UniProtKB-KW"/>
</dbReference>
<dbReference type="Gene3D" id="3.50.50.60">
    <property type="entry name" value="FAD/NAD(P)-binding domain"/>
    <property type="match status" value="1"/>
</dbReference>
<dbReference type="SUPFAM" id="SSF51905">
    <property type="entry name" value="FAD/NAD(P)-binding domain"/>
    <property type="match status" value="1"/>
</dbReference>
<name>K9YJ25_CYASC</name>
<dbReference type="PANTHER" id="PTHR13847">
    <property type="entry name" value="SARCOSINE DEHYDROGENASE-RELATED"/>
    <property type="match status" value="1"/>
</dbReference>
<dbReference type="AlphaFoldDB" id="K9YJ25"/>
<sequence length="364" mass="39920">MTKVVIIGAGIIGSAIAFELSKDSQLDITLIDQNPPASGSSGAALGLLMGVISQKVKGRAWRLRENSLSRYKTLLPELETLTGLKIPHNHHGIVKLLFAEDNLEKWHKLAQTRAEQGYRLEVWDRSELQSFCPQVQGDEIIGAVSSPDDLQINPIPLVEALVAGAKIQGVKCIFGQKVDNFTINSTAEEEKKVCESLSVGGKPLFADLIILCAGLGSTPLTEKLNHTIKIKPVLGQAMVIHYHGWQNRGDFNPVITGDDIHIVPLRDDRFWLGATLEFADDHGQVIDNPQLLEDLYQRAIAFCPSLISASIISQWSGKRPRPQGRPAPIIEKLEGYDNVILATAHYRNGVLLAPATAMEVRQLI</sequence>
<dbReference type="SUPFAM" id="SSF54373">
    <property type="entry name" value="FAD-linked reductases, C-terminal domain"/>
    <property type="match status" value="1"/>
</dbReference>
<keyword evidence="4" id="KW-1185">Reference proteome</keyword>
<dbReference type="BioCyc" id="CSTA292563:G1353-114-MONOMER"/>
<dbReference type="InterPro" id="IPR036188">
    <property type="entry name" value="FAD/NAD-bd_sf"/>
</dbReference>
<dbReference type="STRING" id="292563.Cyast_0115"/>
<dbReference type="InterPro" id="IPR006076">
    <property type="entry name" value="FAD-dep_OxRdtase"/>
</dbReference>
<dbReference type="KEGG" id="csn:Cyast_0115"/>
<gene>
    <name evidence="3" type="ordered locus">Cyast_0115</name>
</gene>
<evidence type="ECO:0000313" key="3">
    <source>
        <dbReference type="EMBL" id="AFZ46098.1"/>
    </source>
</evidence>
<dbReference type="GO" id="GO:0005737">
    <property type="term" value="C:cytoplasm"/>
    <property type="evidence" value="ECO:0007669"/>
    <property type="project" value="TreeGrafter"/>
</dbReference>